<proteinExistence type="predicted"/>
<dbReference type="Proteomes" id="UP000030428">
    <property type="component" value="Unassembled WGS sequence"/>
</dbReference>
<name>A0A4E0R3A8_9GAMM</name>
<gene>
    <name evidence="1" type="ORF">PN36_10985</name>
</gene>
<dbReference type="EMBL" id="JSZA02000033">
    <property type="protein sequence ID" value="TGO03212.1"/>
    <property type="molecule type" value="Genomic_DNA"/>
</dbReference>
<protein>
    <submittedName>
        <fullName evidence="1">Uncharacterized protein</fullName>
    </submittedName>
</protein>
<keyword evidence="2" id="KW-1185">Reference proteome</keyword>
<comment type="caution">
    <text evidence="1">The sequence shown here is derived from an EMBL/GenBank/DDBJ whole genome shotgun (WGS) entry which is preliminary data.</text>
</comment>
<reference evidence="1 2" key="1">
    <citation type="journal article" date="2016" name="Front. Microbiol.">
        <title>Single-Cell (Meta-)Genomics of a Dimorphic Candidatus Thiomargarita nelsonii Reveals Genomic Plasticity.</title>
        <authorList>
            <person name="Flood B.E."/>
            <person name="Fliss P."/>
            <person name="Jones D.S."/>
            <person name="Dick G.J."/>
            <person name="Jain S."/>
            <person name="Kaster A.K."/>
            <person name="Winkel M."/>
            <person name="Mussmann M."/>
            <person name="Bailey J."/>
        </authorList>
    </citation>
    <scope>NUCLEOTIDE SEQUENCE [LARGE SCALE GENOMIC DNA]</scope>
    <source>
        <strain evidence="1">Hydrate Ridge</strain>
    </source>
</reference>
<accession>A0A4E0R3A8</accession>
<sequence length="63" mass="7091">MRDDFPKLKKGLATLTSLREIRVAEFHKPKVFSCFGNEGRFPETQKGFSYADFVAGNPRSGIP</sequence>
<organism evidence="1 2">
    <name type="scientific">Candidatus Thiomargarita nelsonii</name>
    <dbReference type="NCBI Taxonomy" id="1003181"/>
    <lineage>
        <taxon>Bacteria</taxon>
        <taxon>Pseudomonadati</taxon>
        <taxon>Pseudomonadota</taxon>
        <taxon>Gammaproteobacteria</taxon>
        <taxon>Thiotrichales</taxon>
        <taxon>Thiotrichaceae</taxon>
        <taxon>Thiomargarita</taxon>
    </lineage>
</organism>
<evidence type="ECO:0000313" key="1">
    <source>
        <dbReference type="EMBL" id="TGO03212.1"/>
    </source>
</evidence>
<dbReference type="AlphaFoldDB" id="A0A4E0R3A8"/>
<evidence type="ECO:0000313" key="2">
    <source>
        <dbReference type="Proteomes" id="UP000030428"/>
    </source>
</evidence>